<reference evidence="3" key="1">
    <citation type="submission" date="2012-02" db="EMBL/GenBank/DDBJ databases">
        <title>Whole genome shotgun sequence of Gordonia otitidis NBRC 100426.</title>
        <authorList>
            <person name="Yoshida I."/>
            <person name="Hosoyama A."/>
            <person name="Tsuchikane K."/>
            <person name="Katsumata H."/>
            <person name="Yamazaki S."/>
            <person name="Fujita N."/>
        </authorList>
    </citation>
    <scope>NUCLEOTIDE SEQUENCE [LARGE SCALE GENOMIC DNA]</scope>
    <source>
        <strain evidence="3">NBRC 100426</strain>
    </source>
</reference>
<protein>
    <recommendedName>
        <fullName evidence="2">VOC domain-containing protein</fullName>
    </recommendedName>
</protein>
<keyword evidence="4" id="KW-1185">Reference proteome</keyword>
<proteinExistence type="predicted"/>
<organism evidence="3 4">
    <name type="scientific">Gordonia otitidis (strain DSM 44809 / CCUG 52243 / JCM 12355 / NBRC 100426 / IFM 10032)</name>
    <dbReference type="NCBI Taxonomy" id="1108044"/>
    <lineage>
        <taxon>Bacteria</taxon>
        <taxon>Bacillati</taxon>
        <taxon>Actinomycetota</taxon>
        <taxon>Actinomycetes</taxon>
        <taxon>Mycobacteriales</taxon>
        <taxon>Gordoniaceae</taxon>
        <taxon>Gordonia</taxon>
    </lineage>
</organism>
<dbReference type="InterPro" id="IPR037523">
    <property type="entry name" value="VOC_core"/>
</dbReference>
<dbReference type="Pfam" id="PF18029">
    <property type="entry name" value="Glyoxalase_6"/>
    <property type="match status" value="2"/>
</dbReference>
<dbReference type="EMBL" id="BAFB01000189">
    <property type="protein sequence ID" value="GAB35944.1"/>
    <property type="molecule type" value="Genomic_DNA"/>
</dbReference>
<dbReference type="PANTHER" id="PTHR33993">
    <property type="entry name" value="GLYOXALASE-RELATED"/>
    <property type="match status" value="1"/>
</dbReference>
<dbReference type="STRING" id="1108044.GOOTI_189_00090"/>
<dbReference type="Gene3D" id="3.10.180.10">
    <property type="entry name" value="2,3-Dihydroxybiphenyl 1,2-Dioxygenase, domain 1"/>
    <property type="match status" value="2"/>
</dbReference>
<feature type="domain" description="VOC" evidence="2">
    <location>
        <begin position="340"/>
        <end position="446"/>
    </location>
</feature>
<accession>H5TR36</accession>
<evidence type="ECO:0000313" key="4">
    <source>
        <dbReference type="Proteomes" id="UP000005038"/>
    </source>
</evidence>
<dbReference type="OrthoDB" id="9795306at2"/>
<feature type="domain" description="VOC" evidence="2">
    <location>
        <begin position="84"/>
        <end position="207"/>
    </location>
</feature>
<dbReference type="InterPro" id="IPR052164">
    <property type="entry name" value="Anthracycline_SecMetBiosynth"/>
</dbReference>
<dbReference type="Pfam" id="PF00903">
    <property type="entry name" value="Glyoxalase"/>
    <property type="match status" value="1"/>
</dbReference>
<feature type="region of interest" description="Disordered" evidence="1">
    <location>
        <begin position="1"/>
        <end position="32"/>
    </location>
</feature>
<name>H5TR36_GORO1</name>
<evidence type="ECO:0000259" key="2">
    <source>
        <dbReference type="PROSITE" id="PS51819"/>
    </source>
</evidence>
<gene>
    <name evidence="3" type="ORF">GOOTI_189_00090</name>
</gene>
<dbReference type="PANTHER" id="PTHR33993:SF14">
    <property type="entry name" value="GB|AAF24581.1"/>
    <property type="match status" value="1"/>
</dbReference>
<dbReference type="InterPro" id="IPR029068">
    <property type="entry name" value="Glyas_Bleomycin-R_OHBP_Dase"/>
</dbReference>
<dbReference type="InterPro" id="IPR004360">
    <property type="entry name" value="Glyas_Fos-R_dOase_dom"/>
</dbReference>
<dbReference type="InterPro" id="IPR041581">
    <property type="entry name" value="Glyoxalase_6"/>
</dbReference>
<dbReference type="PROSITE" id="PS51819">
    <property type="entry name" value="VOC"/>
    <property type="match status" value="3"/>
</dbReference>
<sequence>MNTDDTASPPHDPFTVLRASSTPGWDEPIEPTTDFADRLRRRLERGASLPEGIEMDTIELEHELTPQDSTHSGVPSATPSLVERPGALPYLTVRDARSAIDWYVEHLGATLRGEPILMDDNTIGHAELEIGGGAIYVAEEFPDMGMRAPAPGAVSVSLMLAVGDTDEALRRAQRGGAAVTREPYEAYGTRTATVVDPFGHRWMLTGPVLTAAPPHSRIRHGDIGFISVNTTDAARARAFYGAVLGWRFDADDRHVITVDRPLIVFETDGPQTLFCGYAVDDIGEARDRIVAAGGRITREPYDHNGRMTLDAVDDAGVEFCAYEPAPEETRPDQHPTGVGDMSYLTVHTPSSERFRRFYGEALGWTFTPGRIDDGWEVDNAHPQVGIAGGSDSAVAVPMWNVDDIGTAVGRVREAGGRVITGPDRQAYGNVALCADDQGAQFYLGQLF</sequence>
<dbReference type="Gene3D" id="3.30.720.120">
    <property type="match status" value="1"/>
</dbReference>
<dbReference type="Gene3D" id="3.30.720.110">
    <property type="match status" value="1"/>
</dbReference>
<dbReference type="SUPFAM" id="SSF54593">
    <property type="entry name" value="Glyoxalase/Bleomycin resistance protein/Dihydroxybiphenyl dioxygenase"/>
    <property type="match status" value="3"/>
</dbReference>
<evidence type="ECO:0000313" key="3">
    <source>
        <dbReference type="EMBL" id="GAB35944.1"/>
    </source>
</evidence>
<comment type="caution">
    <text evidence="3">The sequence shown here is derived from an EMBL/GenBank/DDBJ whole genome shotgun (WGS) entry which is preliminary data.</text>
</comment>
<evidence type="ECO:0000256" key="1">
    <source>
        <dbReference type="SAM" id="MobiDB-lite"/>
    </source>
</evidence>
<dbReference type="Proteomes" id="UP000005038">
    <property type="component" value="Unassembled WGS sequence"/>
</dbReference>
<dbReference type="AlphaFoldDB" id="H5TR36"/>
<dbReference type="CDD" id="cd07246">
    <property type="entry name" value="VOC_like"/>
    <property type="match status" value="1"/>
</dbReference>
<dbReference type="RefSeq" id="WP_007240146.1">
    <property type="nucleotide sequence ID" value="NZ_BAFB01000189.1"/>
</dbReference>
<feature type="domain" description="VOC" evidence="2">
    <location>
        <begin position="222"/>
        <end position="324"/>
    </location>
</feature>